<dbReference type="EMBL" id="OX597826">
    <property type="protein sequence ID" value="CAI9732086.1"/>
    <property type="molecule type" value="Genomic_DNA"/>
</dbReference>
<reference evidence="1" key="1">
    <citation type="submission" date="2023-08" db="EMBL/GenBank/DDBJ databases">
        <authorList>
            <person name="Alioto T."/>
            <person name="Alioto T."/>
            <person name="Gomez Garrido J."/>
        </authorList>
    </citation>
    <scope>NUCLEOTIDE SEQUENCE</scope>
</reference>
<organism evidence="1 2">
    <name type="scientific">Octopus vulgaris</name>
    <name type="common">Common octopus</name>
    <dbReference type="NCBI Taxonomy" id="6645"/>
    <lineage>
        <taxon>Eukaryota</taxon>
        <taxon>Metazoa</taxon>
        <taxon>Spiralia</taxon>
        <taxon>Lophotrochozoa</taxon>
        <taxon>Mollusca</taxon>
        <taxon>Cephalopoda</taxon>
        <taxon>Coleoidea</taxon>
        <taxon>Octopodiformes</taxon>
        <taxon>Octopoda</taxon>
        <taxon>Incirrata</taxon>
        <taxon>Octopodidae</taxon>
        <taxon>Octopus</taxon>
    </lineage>
</organism>
<gene>
    <name evidence="1" type="ORF">OCTVUL_1B000423</name>
</gene>
<keyword evidence="2" id="KW-1185">Reference proteome</keyword>
<name>A0AA36BEF0_OCTVU</name>
<sequence>MVAVHVVGTAGATIVNFGKAVRCGGGGDVSSVVGAAFVSTAAMAVTENQSSCGDWFIHISATFLQDLVNEHWQDKMTQTR</sequence>
<dbReference type="Proteomes" id="UP001162480">
    <property type="component" value="Chromosome 13"/>
</dbReference>
<evidence type="ECO:0000313" key="1">
    <source>
        <dbReference type="EMBL" id="CAI9732086.1"/>
    </source>
</evidence>
<proteinExistence type="predicted"/>
<dbReference type="AlphaFoldDB" id="A0AA36BEF0"/>
<accession>A0AA36BEF0</accession>
<evidence type="ECO:0000313" key="2">
    <source>
        <dbReference type="Proteomes" id="UP001162480"/>
    </source>
</evidence>
<protein>
    <submittedName>
        <fullName evidence="1">Uncharacterized protein</fullName>
    </submittedName>
</protein>